<feature type="domain" description="Beta-hexosaminidase eukaryotic type N-terminal" evidence="11">
    <location>
        <begin position="31"/>
        <end position="152"/>
    </location>
</feature>
<evidence type="ECO:0000256" key="9">
    <source>
        <dbReference type="SAM" id="SignalP"/>
    </source>
</evidence>
<dbReference type="EMBL" id="GDJX01000501">
    <property type="protein sequence ID" value="JAT67435.1"/>
    <property type="molecule type" value="Transcribed_RNA"/>
</dbReference>
<comment type="similarity">
    <text evidence="2 7">Belongs to the glycosyl hydrolase 20 family.</text>
</comment>
<keyword evidence="6 7" id="KW-0326">Glycosidase</keyword>
<dbReference type="InterPro" id="IPR029018">
    <property type="entry name" value="Hex-like_dom2"/>
</dbReference>
<dbReference type="Pfam" id="PF00728">
    <property type="entry name" value="Glyco_hydro_20"/>
    <property type="match status" value="1"/>
</dbReference>
<dbReference type="Gene3D" id="3.20.20.80">
    <property type="entry name" value="Glycosidases"/>
    <property type="match status" value="1"/>
</dbReference>
<dbReference type="InterPro" id="IPR017853">
    <property type="entry name" value="GH"/>
</dbReference>
<sequence length="586" mass="64148">MGALTASLSLLLFLFASTSATPAAAGPQIHVWPKPVHVAWPSPAAAFLSPSFRILSPYPGHRHLRRAVARYARLVLTERHRPLVPRSPQPSPHTPPLRALAVSVTDLSAPLHHGADESYSLSIPPAGAGDVARLAAGTPWGAMRGLETFSQMAWGDPPAVPVGVNISDGPIFPHRGLMLDTSRNYYPVGDILRTIGAMADNKLNVFHWHVTDSHSFPILLPSEPELALKGAYARDMMYSPADVRRIVDFAMSRGVRVVPEFDAPGHSGSWAEAYPGIVTCANEFWLPPGADLADRFASEPGTGQLNPLNPETYRVVRNVLGDAARLFPEPFLHLGADEVAPGCWKADPAVRAFLSRGGTLDQLLEVFVNTTHPYAVALNRTAVYWEDVLLDAVVKVRPRALPRETTILQTWNNGPNNTKRITASGYRVIVSSADFYYLDCGHGGFVGNDSRYDRQVGDDPAVGPFNYAGGNGGSWCAPFKTWQRVYDYDITYGLSEREAALVLGGEVALWSEQADPAVLDSRVWPRASAMAEALWSGNKEGGRKRYAEATDRLNEWRHRMVRRGVGAEPIQPLWCVFRPTMCNLVQ</sequence>
<dbReference type="Pfam" id="PF14845">
    <property type="entry name" value="Glycohydro_20b2"/>
    <property type="match status" value="1"/>
</dbReference>
<dbReference type="Gene3D" id="3.30.379.10">
    <property type="entry name" value="Chitobiase/beta-hexosaminidase domain 2-like"/>
    <property type="match status" value="1"/>
</dbReference>
<dbReference type="PANTHER" id="PTHR22600">
    <property type="entry name" value="BETA-HEXOSAMINIDASE"/>
    <property type="match status" value="1"/>
</dbReference>
<evidence type="ECO:0000259" key="11">
    <source>
        <dbReference type="Pfam" id="PF14845"/>
    </source>
</evidence>
<dbReference type="FunFam" id="3.20.20.80:FF:000063">
    <property type="entry name" value="Beta-hexosaminidase"/>
    <property type="match status" value="1"/>
</dbReference>
<dbReference type="PANTHER" id="PTHR22600:SF26">
    <property type="entry name" value="BETA-N-ACETYLHEXOSAMINIDASE"/>
    <property type="match status" value="1"/>
</dbReference>
<keyword evidence="5" id="KW-0325">Glycoprotein</keyword>
<gene>
    <name evidence="12" type="primary">HEX1_2</name>
    <name evidence="12" type="ORF">g.64762</name>
</gene>
<keyword evidence="3 9" id="KW-0732">Signal</keyword>
<dbReference type="PRINTS" id="PR00738">
    <property type="entry name" value="GLHYDRLASE20"/>
</dbReference>
<feature type="domain" description="Glycoside hydrolase family 20 catalytic" evidence="10">
    <location>
        <begin position="172"/>
        <end position="537"/>
    </location>
</feature>
<dbReference type="InterPro" id="IPR025705">
    <property type="entry name" value="Beta_hexosaminidase_sua/sub"/>
</dbReference>
<evidence type="ECO:0000256" key="5">
    <source>
        <dbReference type="ARBA" id="ARBA00023180"/>
    </source>
</evidence>
<feature type="signal peptide" evidence="9">
    <location>
        <begin position="1"/>
        <end position="20"/>
    </location>
</feature>
<dbReference type="InterPro" id="IPR029019">
    <property type="entry name" value="HEX_eukaryotic_N"/>
</dbReference>
<dbReference type="GO" id="GO:0005975">
    <property type="term" value="P:carbohydrate metabolic process"/>
    <property type="evidence" value="ECO:0007669"/>
    <property type="project" value="InterPro"/>
</dbReference>
<evidence type="ECO:0000256" key="7">
    <source>
        <dbReference type="PIRNR" id="PIRNR001093"/>
    </source>
</evidence>
<evidence type="ECO:0000256" key="4">
    <source>
        <dbReference type="ARBA" id="ARBA00022801"/>
    </source>
</evidence>
<dbReference type="GO" id="GO:0004563">
    <property type="term" value="F:beta-N-acetylhexosaminidase activity"/>
    <property type="evidence" value="ECO:0007669"/>
    <property type="project" value="UniProtKB-EC"/>
</dbReference>
<dbReference type="AlphaFoldDB" id="A0A1D1ZL22"/>
<comment type="catalytic activity">
    <reaction evidence="1 7">
        <text>Hydrolysis of terminal non-reducing N-acetyl-D-hexosamine residues in N-acetyl-beta-D-hexosaminides.</text>
        <dbReference type="EC" id="3.2.1.52"/>
    </reaction>
</comment>
<evidence type="ECO:0000256" key="1">
    <source>
        <dbReference type="ARBA" id="ARBA00001231"/>
    </source>
</evidence>
<dbReference type="GO" id="GO:0016020">
    <property type="term" value="C:membrane"/>
    <property type="evidence" value="ECO:0007669"/>
    <property type="project" value="TreeGrafter"/>
</dbReference>
<evidence type="ECO:0000256" key="3">
    <source>
        <dbReference type="ARBA" id="ARBA00022729"/>
    </source>
</evidence>
<evidence type="ECO:0000259" key="10">
    <source>
        <dbReference type="Pfam" id="PF00728"/>
    </source>
</evidence>
<keyword evidence="4 7" id="KW-0378">Hydrolase</keyword>
<name>A0A1D1ZL22_9ARAE</name>
<evidence type="ECO:0000313" key="12">
    <source>
        <dbReference type="EMBL" id="JAT67435.1"/>
    </source>
</evidence>
<evidence type="ECO:0000256" key="8">
    <source>
        <dbReference type="PIRSR" id="PIRSR001093-1"/>
    </source>
</evidence>
<dbReference type="SUPFAM" id="SSF55545">
    <property type="entry name" value="beta-N-acetylhexosaminidase-like domain"/>
    <property type="match status" value="1"/>
</dbReference>
<feature type="chain" id="PRO_5008901087" description="Beta-hexosaminidase" evidence="9">
    <location>
        <begin position="21"/>
        <end position="586"/>
    </location>
</feature>
<reference evidence="12" key="1">
    <citation type="submission" date="2015-07" db="EMBL/GenBank/DDBJ databases">
        <title>Transcriptome Assembly of Anthurium amnicola.</title>
        <authorList>
            <person name="Suzuki J."/>
        </authorList>
    </citation>
    <scope>NUCLEOTIDE SEQUENCE</scope>
</reference>
<dbReference type="CDD" id="cd06562">
    <property type="entry name" value="GH20_HexA_HexB-like"/>
    <property type="match status" value="1"/>
</dbReference>
<feature type="active site" description="Proton donor" evidence="8">
    <location>
        <position position="338"/>
    </location>
</feature>
<proteinExistence type="inferred from homology"/>
<organism evidence="12">
    <name type="scientific">Anthurium amnicola</name>
    <dbReference type="NCBI Taxonomy" id="1678845"/>
    <lineage>
        <taxon>Eukaryota</taxon>
        <taxon>Viridiplantae</taxon>
        <taxon>Streptophyta</taxon>
        <taxon>Embryophyta</taxon>
        <taxon>Tracheophyta</taxon>
        <taxon>Spermatophyta</taxon>
        <taxon>Magnoliopsida</taxon>
        <taxon>Liliopsida</taxon>
        <taxon>Araceae</taxon>
        <taxon>Pothoideae</taxon>
        <taxon>Potheae</taxon>
        <taxon>Anthurium</taxon>
    </lineage>
</organism>
<dbReference type="InterPro" id="IPR015883">
    <property type="entry name" value="Glyco_hydro_20_cat"/>
</dbReference>
<dbReference type="PIRSF" id="PIRSF001093">
    <property type="entry name" value="B-hxosamndse_ab_euk"/>
    <property type="match status" value="1"/>
</dbReference>
<accession>A0A1D1ZL22</accession>
<protein>
    <recommendedName>
        <fullName evidence="7">Beta-hexosaminidase</fullName>
        <ecNumber evidence="7">3.2.1.52</ecNumber>
    </recommendedName>
</protein>
<dbReference type="GO" id="GO:0030203">
    <property type="term" value="P:glycosaminoglycan metabolic process"/>
    <property type="evidence" value="ECO:0007669"/>
    <property type="project" value="TreeGrafter"/>
</dbReference>
<dbReference type="EC" id="3.2.1.52" evidence="7"/>
<dbReference type="SUPFAM" id="SSF51445">
    <property type="entry name" value="(Trans)glycosidases"/>
    <property type="match status" value="1"/>
</dbReference>
<evidence type="ECO:0000256" key="2">
    <source>
        <dbReference type="ARBA" id="ARBA00006285"/>
    </source>
</evidence>
<evidence type="ECO:0000256" key="6">
    <source>
        <dbReference type="ARBA" id="ARBA00023295"/>
    </source>
</evidence>